<evidence type="ECO:0000256" key="5">
    <source>
        <dbReference type="SAM" id="SignalP"/>
    </source>
</evidence>
<dbReference type="InterPro" id="IPR013517">
    <property type="entry name" value="FG-GAP"/>
</dbReference>
<keyword evidence="4" id="KW-0325">Glycoprotein</keyword>
<comment type="caution">
    <text evidence="6">The sequence shown here is derived from an EMBL/GenBank/DDBJ whole genome shotgun (WGS) entry which is preliminary data.</text>
</comment>
<keyword evidence="1 5" id="KW-0732">Signal</keyword>
<dbReference type="InterPro" id="IPR013519">
    <property type="entry name" value="Int_alpha_beta-p"/>
</dbReference>
<accession>A0A5N8W7M8</accession>
<evidence type="ECO:0000313" key="6">
    <source>
        <dbReference type="EMBL" id="MPY43480.1"/>
    </source>
</evidence>
<dbReference type="PROSITE" id="PS51470">
    <property type="entry name" value="FG_GAP"/>
    <property type="match status" value="2"/>
</dbReference>
<dbReference type="Gene3D" id="2.130.10.130">
    <property type="entry name" value="Integrin alpha, N-terminal"/>
    <property type="match status" value="4"/>
</dbReference>
<evidence type="ECO:0008006" key="8">
    <source>
        <dbReference type="Google" id="ProtNLM"/>
    </source>
</evidence>
<dbReference type="InterPro" id="IPR028994">
    <property type="entry name" value="Integrin_alpha_N"/>
</dbReference>
<reference evidence="6 7" key="1">
    <citation type="submission" date="2019-07" db="EMBL/GenBank/DDBJ databases">
        <title>New species of Amycolatopsis and Streptomyces.</title>
        <authorList>
            <person name="Duangmal K."/>
            <person name="Teo W.F.A."/>
            <person name="Lipun K."/>
        </authorList>
    </citation>
    <scope>NUCLEOTIDE SEQUENCE [LARGE SCALE GENOMIC DNA]</scope>
    <source>
        <strain evidence="6 7">TISTR 2346</strain>
    </source>
</reference>
<dbReference type="PANTHER" id="PTHR23221">
    <property type="entry name" value="GLYCOSYLPHOSPHATIDYLINOSITOL PHOSPHOLIPASE D"/>
    <property type="match status" value="1"/>
</dbReference>
<proteinExistence type="predicted"/>
<keyword evidence="7" id="KW-1185">Reference proteome</keyword>
<dbReference type="GO" id="GO:0016787">
    <property type="term" value="F:hydrolase activity"/>
    <property type="evidence" value="ECO:0007669"/>
    <property type="project" value="UniProtKB-KW"/>
</dbReference>
<dbReference type="OrthoDB" id="344301at2"/>
<dbReference type="SMART" id="SM00191">
    <property type="entry name" value="Int_alpha"/>
    <property type="match status" value="6"/>
</dbReference>
<dbReference type="InterPro" id="IPR006311">
    <property type="entry name" value="TAT_signal"/>
</dbReference>
<dbReference type="Proteomes" id="UP000326979">
    <property type="component" value="Unassembled WGS sequence"/>
</dbReference>
<evidence type="ECO:0000313" key="7">
    <source>
        <dbReference type="Proteomes" id="UP000326979"/>
    </source>
</evidence>
<dbReference type="RefSeq" id="WP_152788447.1">
    <property type="nucleotide sequence ID" value="NZ_BAABEQ010000005.1"/>
</dbReference>
<dbReference type="EMBL" id="VJZE01000229">
    <property type="protein sequence ID" value="MPY43480.1"/>
    <property type="molecule type" value="Genomic_DNA"/>
</dbReference>
<sequence>MPHHVRTALAAAAAAALTGGLLAVAATTATAADPTTKAHADFNGDGYGDLAESAGSSTVGGKAGAGQIVVLYGTASGISATTPRQTLSQNSTGVPGTAEAGDGFGWSSAYGDFNDDGYDDLVVGAYKEDVSGDTDGGTVAVLWGSASGLKTGATLNDPAPSSHDKWGRTLAAGDYDGDGKDDLAVGATTNTIHVLKGGISTSGTAGGRYTIKPPIQSGGSAGPLNLTAGDVNGDKKTDLVVDGFDSVDTTGWNTNYFVPGTSSGLSVAAGQRMKPGVITDIGDVNGDGYGDVVTGVEWNAVEDGQEIPSAHKGGQVFVTYGSVDGPIAVDEIHQESGNIPGSSETDDAFGAELSLGDIDGDGVFDLAIGTPGEDLDGTTNAGAVTVLYGSKEGGQLSTTDRVQYFTQNTPYVPNQNDKGDGFGGELKLDDVNGDGKADLVVSTPWENDGNGAVTYLPSSGTKITTTGAKALYPGGIGVDTAGYPQFGANAAN</sequence>
<keyword evidence="2" id="KW-0677">Repeat</keyword>
<organism evidence="6 7">
    <name type="scientific">Streptomyces phyllanthi</name>
    <dbReference type="NCBI Taxonomy" id="1803180"/>
    <lineage>
        <taxon>Bacteria</taxon>
        <taxon>Bacillati</taxon>
        <taxon>Actinomycetota</taxon>
        <taxon>Actinomycetes</taxon>
        <taxon>Kitasatosporales</taxon>
        <taxon>Streptomycetaceae</taxon>
        <taxon>Streptomyces</taxon>
    </lineage>
</organism>
<dbReference type="AlphaFoldDB" id="A0A5N8W7M8"/>
<feature type="signal peptide" evidence="5">
    <location>
        <begin position="1"/>
        <end position="31"/>
    </location>
</feature>
<dbReference type="PROSITE" id="PS51318">
    <property type="entry name" value="TAT"/>
    <property type="match status" value="1"/>
</dbReference>
<feature type="chain" id="PRO_5024997771" description="VCBS repeat-containing protein" evidence="5">
    <location>
        <begin position="32"/>
        <end position="492"/>
    </location>
</feature>
<gene>
    <name evidence="6" type="ORF">FNH04_27285</name>
</gene>
<evidence type="ECO:0000256" key="2">
    <source>
        <dbReference type="ARBA" id="ARBA00022737"/>
    </source>
</evidence>
<evidence type="ECO:0000256" key="4">
    <source>
        <dbReference type="ARBA" id="ARBA00023180"/>
    </source>
</evidence>
<keyword evidence="3" id="KW-0378">Hydrolase</keyword>
<dbReference type="Pfam" id="PF01839">
    <property type="entry name" value="FG-GAP"/>
    <property type="match status" value="4"/>
</dbReference>
<evidence type="ECO:0000256" key="1">
    <source>
        <dbReference type="ARBA" id="ARBA00022729"/>
    </source>
</evidence>
<protein>
    <recommendedName>
        <fullName evidence="8">VCBS repeat-containing protein</fullName>
    </recommendedName>
</protein>
<dbReference type="PANTHER" id="PTHR23221:SF7">
    <property type="entry name" value="PHOSPHATIDYLINOSITOL-GLYCAN-SPECIFIC PHOSPHOLIPASE D"/>
    <property type="match status" value="1"/>
</dbReference>
<evidence type="ECO:0000256" key="3">
    <source>
        <dbReference type="ARBA" id="ARBA00022801"/>
    </source>
</evidence>
<dbReference type="SUPFAM" id="SSF69318">
    <property type="entry name" value="Integrin alpha N-terminal domain"/>
    <property type="match status" value="2"/>
</dbReference>
<name>A0A5N8W7M8_9ACTN</name>